<dbReference type="Gene3D" id="1.10.1200.270">
    <property type="entry name" value="Methyltransferase, alpha-helical capping domain"/>
    <property type="match status" value="1"/>
</dbReference>
<dbReference type="Gene3D" id="3.40.50.150">
    <property type="entry name" value="Vaccinia Virus protein VP39"/>
    <property type="match status" value="1"/>
</dbReference>
<protein>
    <submittedName>
        <fullName evidence="4">Jasmonate O-methyltransferase-like</fullName>
    </submittedName>
</protein>
<dbReference type="RefSeq" id="XP_010906350.3">
    <property type="nucleotide sequence ID" value="XM_010908048.3"/>
</dbReference>
<dbReference type="InterPro" id="IPR005299">
    <property type="entry name" value="MeTrfase_7"/>
</dbReference>
<dbReference type="Proteomes" id="UP000504607">
    <property type="component" value="Unplaced"/>
</dbReference>
<sequence length="379" mass="42565">MEVQRVLHMNGGVGKESYAKNSTIQRTILSLTKTETQEAVMDMYCTSFPTSVTIADLGCSSGPNALLVASEIIEALKWKCHQLRRRLPELSLLLNDLPGNDFNSIFRTLPEFYQRKGLNQGNGTRHGHCFVSAVPGSFYGRLFPSKSLHFVHSSSSLHWLSQVPPELRSGSNMPLNKGNIFISKTSPPCVSDAYAKQFHRDFSLFLKCRAEEIITGGQMVLTFMSRRSSDPVVEEHSYLWDLLGQVLIDMASEGLIEVEKVDSFDAPFYAPSSEELKREIESEGSFAVKSLKLFEASWGHNNRIGYSKATEEKDPMLGELSTAQRVAKGIRAVVESMLESHFGEAMIEDFFSRYCELLEDHCTRNDTKVFNVVIVIVRK</sequence>
<accession>A0A6I9QB14</accession>
<dbReference type="InterPro" id="IPR042086">
    <property type="entry name" value="MeTrfase_capping"/>
</dbReference>
<dbReference type="PANTHER" id="PTHR31009">
    <property type="entry name" value="S-ADENOSYL-L-METHIONINE:CARBOXYL METHYLTRANSFERASE FAMILY PROTEIN"/>
    <property type="match status" value="1"/>
</dbReference>
<evidence type="ECO:0000313" key="3">
    <source>
        <dbReference type="Proteomes" id="UP000504607"/>
    </source>
</evidence>
<dbReference type="InterPro" id="IPR029063">
    <property type="entry name" value="SAM-dependent_MTases_sf"/>
</dbReference>
<dbReference type="AlphaFoldDB" id="A0A6I9QB14"/>
<keyword evidence="1" id="KW-0479">Metal-binding</keyword>
<keyword evidence="2" id="KW-0460">Magnesium</keyword>
<dbReference type="OrthoDB" id="1523883at2759"/>
<dbReference type="InParanoid" id="A0A6I9QB14"/>
<evidence type="ECO:0000256" key="2">
    <source>
        <dbReference type="ARBA" id="ARBA00022842"/>
    </source>
</evidence>
<dbReference type="GO" id="GO:0046872">
    <property type="term" value="F:metal ion binding"/>
    <property type="evidence" value="ECO:0007669"/>
    <property type="project" value="UniProtKB-KW"/>
</dbReference>
<reference evidence="4" key="1">
    <citation type="submission" date="2025-08" db="UniProtKB">
        <authorList>
            <consortium name="RefSeq"/>
        </authorList>
    </citation>
    <scope>IDENTIFICATION</scope>
</reference>
<name>A0A6I9QB14_ELAGV</name>
<dbReference type="SUPFAM" id="SSF53335">
    <property type="entry name" value="S-adenosyl-L-methionine-dependent methyltransferases"/>
    <property type="match status" value="1"/>
</dbReference>
<evidence type="ECO:0000313" key="4">
    <source>
        <dbReference type="RefSeq" id="XP_010906350.3"/>
    </source>
</evidence>
<keyword evidence="3" id="KW-1185">Reference proteome</keyword>
<gene>
    <name evidence="4" type="primary">LOC105033309</name>
</gene>
<evidence type="ECO:0000256" key="1">
    <source>
        <dbReference type="ARBA" id="ARBA00022723"/>
    </source>
</evidence>
<dbReference type="GO" id="GO:0008168">
    <property type="term" value="F:methyltransferase activity"/>
    <property type="evidence" value="ECO:0007669"/>
    <property type="project" value="InterPro"/>
</dbReference>
<proteinExistence type="predicted"/>
<organism evidence="3 4">
    <name type="scientific">Elaeis guineensis var. tenera</name>
    <name type="common">Oil palm</name>
    <dbReference type="NCBI Taxonomy" id="51953"/>
    <lineage>
        <taxon>Eukaryota</taxon>
        <taxon>Viridiplantae</taxon>
        <taxon>Streptophyta</taxon>
        <taxon>Embryophyta</taxon>
        <taxon>Tracheophyta</taxon>
        <taxon>Spermatophyta</taxon>
        <taxon>Magnoliopsida</taxon>
        <taxon>Liliopsida</taxon>
        <taxon>Arecaceae</taxon>
        <taxon>Arecoideae</taxon>
        <taxon>Cocoseae</taxon>
        <taxon>Elaeidinae</taxon>
        <taxon>Elaeis</taxon>
    </lineage>
</organism>
<dbReference type="Pfam" id="PF03492">
    <property type="entry name" value="Methyltransf_7"/>
    <property type="match status" value="1"/>
</dbReference>